<dbReference type="OrthoDB" id="1493811at2"/>
<dbReference type="Proteomes" id="UP000238882">
    <property type="component" value="Unassembled WGS sequence"/>
</dbReference>
<evidence type="ECO:0000313" key="2">
    <source>
        <dbReference type="Proteomes" id="UP000238882"/>
    </source>
</evidence>
<keyword evidence="2" id="KW-1185">Reference proteome</keyword>
<organism evidence="1 2">
    <name type="scientific">Polaribacter porphyrae</name>
    <dbReference type="NCBI Taxonomy" id="1137780"/>
    <lineage>
        <taxon>Bacteria</taxon>
        <taxon>Pseudomonadati</taxon>
        <taxon>Bacteroidota</taxon>
        <taxon>Flavobacteriia</taxon>
        <taxon>Flavobacteriales</taxon>
        <taxon>Flavobacteriaceae</taxon>
    </lineage>
</organism>
<reference evidence="1 2" key="1">
    <citation type="submission" date="2016-12" db="EMBL/GenBank/DDBJ databases">
        <title>Trade-off between light-utilization and light-protection in marine flavobacteria.</title>
        <authorList>
            <person name="Kumagai Y."/>
            <person name="Yoshizawa S."/>
            <person name="Kogure K."/>
            <person name="Iwasaki W."/>
        </authorList>
    </citation>
    <scope>NUCLEOTIDE SEQUENCE [LARGE SCALE GENOMIC DNA]</scope>
    <source>
        <strain evidence="1 2">NBRC 108759</strain>
    </source>
</reference>
<name>A0A2S7WKL0_9FLAO</name>
<gene>
    <name evidence="1" type="ORF">BTO18_02560</name>
</gene>
<accession>A0A2S7WKL0</accession>
<proteinExistence type="predicted"/>
<protein>
    <submittedName>
        <fullName evidence="1">Uncharacterized protein</fullName>
    </submittedName>
</protein>
<sequence>MYKLKKRNNYSLRDVLEHVEGFQLSELRNTGLRFFVANKAELIDFETISQLSSMDHLSEFVVYKGKILVDFIYQKMESKDFKDKNTLVIQLEELVESEEALLDAINDYLKL</sequence>
<dbReference type="AlphaFoldDB" id="A0A2S7WKL0"/>
<dbReference type="EMBL" id="MSCN01000001">
    <property type="protein sequence ID" value="PQJ78140.1"/>
    <property type="molecule type" value="Genomic_DNA"/>
</dbReference>
<evidence type="ECO:0000313" key="1">
    <source>
        <dbReference type="EMBL" id="PQJ78140.1"/>
    </source>
</evidence>
<dbReference type="RefSeq" id="WP_105014721.1">
    <property type="nucleotide sequence ID" value="NZ_MSCN01000001.1"/>
</dbReference>
<comment type="caution">
    <text evidence="1">The sequence shown here is derived from an EMBL/GenBank/DDBJ whole genome shotgun (WGS) entry which is preliminary data.</text>
</comment>